<gene>
    <name evidence="2" type="ORF">SAMN05192534_101319</name>
</gene>
<dbReference type="EMBL" id="FNDK01000001">
    <property type="protein sequence ID" value="SDH01359.1"/>
    <property type="molecule type" value="Genomic_DNA"/>
</dbReference>
<dbReference type="OrthoDB" id="9772485at2"/>
<dbReference type="PANTHER" id="PTHR46660:SF2">
    <property type="entry name" value="GLYCOSYLTRANSFERASE 1 DOMAIN-CONTAINING PROTEIN 1"/>
    <property type="match status" value="1"/>
</dbReference>
<sequence length="340" mass="39049">MKIDKKQHVLYLTPYYDSKRGNATTAKRMKEHLQQTGITVRVFAYEEQTDSIEPYIDEADIVHALHVRRTAEWLNENGIEITKPFVLTTGGTDINIDVNDYNKKRQMDVLLKKADALTVFTEDGKTRVLHDFPFLEEKTYVIPQAVKQPALTKGSSPVPLPEGYPAVLLPAGLRPVKDVLFILEQLRELTLIFPRLQFILIGEALDDEVHKEVRAASAQIPWFTYLPPVESEEMHHLYRWADVVLNTSVSEGQPISLLEGMAEHVPALARNNAGNRSVVQHGYNGYLFHSTSDFIKQFQKLFASKNAYNKFCEQAYIYVKTHHHPKEEALRYKRLYEAIR</sequence>
<dbReference type="PANTHER" id="PTHR46660">
    <property type="match status" value="1"/>
</dbReference>
<keyword evidence="3" id="KW-1185">Reference proteome</keyword>
<dbReference type="Proteomes" id="UP000199163">
    <property type="component" value="Unassembled WGS sequence"/>
</dbReference>
<keyword evidence="2" id="KW-0808">Transferase</keyword>
<accession>A0A1G7YYJ3</accession>
<dbReference type="InterPro" id="IPR001296">
    <property type="entry name" value="Glyco_trans_1"/>
</dbReference>
<reference evidence="2 3" key="1">
    <citation type="submission" date="2016-10" db="EMBL/GenBank/DDBJ databases">
        <authorList>
            <person name="de Groot N.N."/>
        </authorList>
    </citation>
    <scope>NUCLEOTIDE SEQUENCE [LARGE SCALE GENOMIC DNA]</scope>
    <source>
        <strain evidence="2 3">DSM 21632</strain>
    </source>
</reference>
<dbReference type="RefSeq" id="WP_091270552.1">
    <property type="nucleotide sequence ID" value="NZ_FNDK01000001.1"/>
</dbReference>
<dbReference type="Pfam" id="PF00534">
    <property type="entry name" value="Glycos_transf_1"/>
    <property type="match status" value="1"/>
</dbReference>
<dbReference type="SUPFAM" id="SSF53756">
    <property type="entry name" value="UDP-Glycosyltransferase/glycogen phosphorylase"/>
    <property type="match status" value="1"/>
</dbReference>
<proteinExistence type="predicted"/>
<protein>
    <submittedName>
        <fullName evidence="2">Glycosyl transferases group 1</fullName>
    </submittedName>
</protein>
<dbReference type="InterPro" id="IPR052622">
    <property type="entry name" value="Glycosyltransferase_G1"/>
</dbReference>
<dbReference type="GO" id="GO:0016757">
    <property type="term" value="F:glycosyltransferase activity"/>
    <property type="evidence" value="ECO:0007669"/>
    <property type="project" value="InterPro"/>
</dbReference>
<feature type="domain" description="Glycosyl transferase family 1" evidence="1">
    <location>
        <begin position="159"/>
        <end position="316"/>
    </location>
</feature>
<organism evidence="2 3">
    <name type="scientific">Alteribacillus persepolensis</name>
    <dbReference type="NCBI Taxonomy" id="568899"/>
    <lineage>
        <taxon>Bacteria</taxon>
        <taxon>Bacillati</taxon>
        <taxon>Bacillota</taxon>
        <taxon>Bacilli</taxon>
        <taxon>Bacillales</taxon>
        <taxon>Bacillaceae</taxon>
        <taxon>Alteribacillus</taxon>
    </lineage>
</organism>
<evidence type="ECO:0000313" key="3">
    <source>
        <dbReference type="Proteomes" id="UP000199163"/>
    </source>
</evidence>
<dbReference type="AlphaFoldDB" id="A0A1G7YYJ3"/>
<evidence type="ECO:0000259" key="1">
    <source>
        <dbReference type="Pfam" id="PF00534"/>
    </source>
</evidence>
<evidence type="ECO:0000313" key="2">
    <source>
        <dbReference type="EMBL" id="SDH01359.1"/>
    </source>
</evidence>
<dbReference type="CDD" id="cd03801">
    <property type="entry name" value="GT4_PimA-like"/>
    <property type="match status" value="1"/>
</dbReference>
<name>A0A1G7YYJ3_9BACI</name>
<dbReference type="Gene3D" id="3.40.50.2000">
    <property type="entry name" value="Glycogen Phosphorylase B"/>
    <property type="match status" value="2"/>
</dbReference>
<dbReference type="STRING" id="568899.SAMN05192534_101319"/>